<comment type="caution">
    <text evidence="2">The sequence shown here is derived from an EMBL/GenBank/DDBJ whole genome shotgun (WGS) entry which is preliminary data.</text>
</comment>
<name>A0A1B8TSV6_9FLAO</name>
<keyword evidence="1" id="KW-1133">Transmembrane helix</keyword>
<gene>
    <name evidence="2" type="ORF">LPB3_12055</name>
</gene>
<feature type="transmembrane region" description="Helical" evidence="1">
    <location>
        <begin position="22"/>
        <end position="42"/>
    </location>
</feature>
<accession>A0A1B8TSV6</accession>
<dbReference type="AlphaFoldDB" id="A0A1B8TSV6"/>
<keyword evidence="1" id="KW-0812">Transmembrane</keyword>
<dbReference type="EMBL" id="LSFM01000023">
    <property type="protein sequence ID" value="OBY62866.1"/>
    <property type="molecule type" value="Genomic_DNA"/>
</dbReference>
<reference evidence="3" key="1">
    <citation type="submission" date="2016-02" db="EMBL/GenBank/DDBJ databases">
        <authorList>
            <person name="Shin S.-K."/>
            <person name="Yi H."/>
            <person name="Kim E."/>
        </authorList>
    </citation>
    <scope>NUCLEOTIDE SEQUENCE [LARGE SCALE GENOMIC DNA]</scope>
    <source>
        <strain evidence="3">LPB0003</strain>
    </source>
</reference>
<protein>
    <submittedName>
        <fullName evidence="2">Uncharacterized protein</fullName>
    </submittedName>
</protein>
<organism evidence="2 3">
    <name type="scientific">Polaribacter vadi</name>
    <dbReference type="NCBI Taxonomy" id="1774273"/>
    <lineage>
        <taxon>Bacteria</taxon>
        <taxon>Pseudomonadati</taxon>
        <taxon>Bacteroidota</taxon>
        <taxon>Flavobacteriia</taxon>
        <taxon>Flavobacteriales</taxon>
        <taxon>Flavobacteriaceae</taxon>
    </lineage>
</organism>
<evidence type="ECO:0000256" key="1">
    <source>
        <dbReference type="SAM" id="Phobius"/>
    </source>
</evidence>
<proteinExistence type="predicted"/>
<keyword evidence="3" id="KW-1185">Reference proteome</keyword>
<evidence type="ECO:0000313" key="2">
    <source>
        <dbReference type="EMBL" id="OBY62866.1"/>
    </source>
</evidence>
<evidence type="ECO:0000313" key="3">
    <source>
        <dbReference type="Proteomes" id="UP000092584"/>
    </source>
</evidence>
<dbReference type="Proteomes" id="UP000092584">
    <property type="component" value="Unassembled WGS sequence"/>
</dbReference>
<sequence length="63" mass="7481">MKQNETKDQDLFFSYASYQPKYILFMVVLNSTFSFFSNTFSIDEKVFKKSSLGFSTVKFIFDF</sequence>
<keyword evidence="1" id="KW-0472">Membrane</keyword>